<reference evidence="1" key="1">
    <citation type="submission" date="2021-03" db="EMBL/GenBank/DDBJ databases">
        <title>Whole genome sequence of Jiella sp. CQZ9-1.</title>
        <authorList>
            <person name="Tuo L."/>
        </authorList>
    </citation>
    <scope>NUCLEOTIDE SEQUENCE</scope>
    <source>
        <strain evidence="1">CQZ9-1</strain>
    </source>
</reference>
<sequence length="98" mass="11298">MLGWVYAPRIEDTAAVHHETGFSWLWSWTAKRRRQRLRRNAMATLLRVDADTLRDITGLERLQVEAAARLPLSIDALDRLQQMQRADSITAASRAVRQ</sequence>
<name>A0A939FXT0_9HYPH</name>
<dbReference type="AlphaFoldDB" id="A0A939FXT0"/>
<keyword evidence="2" id="KW-1185">Reference proteome</keyword>
<protein>
    <recommendedName>
        <fullName evidence="3">DUF1127 domain-containing protein</fullName>
    </recommendedName>
</protein>
<evidence type="ECO:0008006" key="3">
    <source>
        <dbReference type="Google" id="ProtNLM"/>
    </source>
</evidence>
<dbReference type="Proteomes" id="UP000664122">
    <property type="component" value="Unassembled WGS sequence"/>
</dbReference>
<gene>
    <name evidence="1" type="ORF">J1C48_12735</name>
</gene>
<dbReference type="RefSeq" id="WP_207258220.1">
    <property type="nucleotide sequence ID" value="NZ_JAFMPP010000010.1"/>
</dbReference>
<accession>A0A939FXT0</accession>
<comment type="caution">
    <text evidence="1">The sequence shown here is derived from an EMBL/GenBank/DDBJ whole genome shotgun (WGS) entry which is preliminary data.</text>
</comment>
<evidence type="ECO:0000313" key="1">
    <source>
        <dbReference type="EMBL" id="MBO0663447.1"/>
    </source>
</evidence>
<dbReference type="EMBL" id="JAFMPP010000010">
    <property type="protein sequence ID" value="MBO0663447.1"/>
    <property type="molecule type" value="Genomic_DNA"/>
</dbReference>
<proteinExistence type="predicted"/>
<organism evidence="1 2">
    <name type="scientific">Jiella flava</name>
    <dbReference type="NCBI Taxonomy" id="2816857"/>
    <lineage>
        <taxon>Bacteria</taxon>
        <taxon>Pseudomonadati</taxon>
        <taxon>Pseudomonadota</taxon>
        <taxon>Alphaproteobacteria</taxon>
        <taxon>Hyphomicrobiales</taxon>
        <taxon>Aurantimonadaceae</taxon>
        <taxon>Jiella</taxon>
    </lineage>
</organism>
<evidence type="ECO:0000313" key="2">
    <source>
        <dbReference type="Proteomes" id="UP000664122"/>
    </source>
</evidence>